<proteinExistence type="predicted"/>
<dbReference type="GO" id="GO:0016757">
    <property type="term" value="F:glycosyltransferase activity"/>
    <property type="evidence" value="ECO:0007669"/>
    <property type="project" value="InterPro"/>
</dbReference>
<keyword evidence="3" id="KW-1185">Reference proteome</keyword>
<dbReference type="AlphaFoldDB" id="A0A1W1XYG4"/>
<evidence type="ECO:0000313" key="2">
    <source>
        <dbReference type="EMBL" id="SMC28963.1"/>
    </source>
</evidence>
<organism evidence="2 3">
    <name type="scientific">Andreprevotia lacus DSM 23236</name>
    <dbReference type="NCBI Taxonomy" id="1121001"/>
    <lineage>
        <taxon>Bacteria</taxon>
        <taxon>Pseudomonadati</taxon>
        <taxon>Pseudomonadota</taxon>
        <taxon>Betaproteobacteria</taxon>
        <taxon>Neisseriales</taxon>
        <taxon>Chitinibacteraceae</taxon>
        <taxon>Andreprevotia</taxon>
    </lineage>
</organism>
<gene>
    <name evidence="2" type="ORF">SAMN02745857_03511</name>
</gene>
<dbReference type="InterPro" id="IPR001296">
    <property type="entry name" value="Glyco_trans_1"/>
</dbReference>
<accession>A0A1W1XYG4</accession>
<dbReference type="Gene3D" id="3.40.50.2000">
    <property type="entry name" value="Glycogen Phosphorylase B"/>
    <property type="match status" value="1"/>
</dbReference>
<evidence type="ECO:0000313" key="3">
    <source>
        <dbReference type="Proteomes" id="UP000192761"/>
    </source>
</evidence>
<dbReference type="SUPFAM" id="SSF53756">
    <property type="entry name" value="UDP-Glycosyltransferase/glycogen phosphorylase"/>
    <property type="match status" value="1"/>
</dbReference>
<dbReference type="Proteomes" id="UP000192761">
    <property type="component" value="Unassembled WGS sequence"/>
</dbReference>
<reference evidence="2 3" key="1">
    <citation type="submission" date="2017-04" db="EMBL/GenBank/DDBJ databases">
        <authorList>
            <person name="Afonso C.L."/>
            <person name="Miller P.J."/>
            <person name="Scott M.A."/>
            <person name="Spackman E."/>
            <person name="Goraichik I."/>
            <person name="Dimitrov K.M."/>
            <person name="Suarez D.L."/>
            <person name="Swayne D.E."/>
        </authorList>
    </citation>
    <scope>NUCLEOTIDE SEQUENCE [LARGE SCALE GENOMIC DNA]</scope>
    <source>
        <strain evidence="2 3">DSM 23236</strain>
    </source>
</reference>
<dbReference type="RefSeq" id="WP_084092458.1">
    <property type="nucleotide sequence ID" value="NZ_FWXD01000027.1"/>
</dbReference>
<name>A0A1W1XYG4_9NEIS</name>
<dbReference type="EMBL" id="FWXD01000027">
    <property type="protein sequence ID" value="SMC28963.1"/>
    <property type="molecule type" value="Genomic_DNA"/>
</dbReference>
<dbReference type="OrthoDB" id="9816564at2"/>
<sequence length="722" mass="79494">MVCVVLFAADDAAATLRTLQQGMQHAVLDWPLRLICSERQHLALLAIPEAAALFSLPGVDVLTGEQVLDAASLGQWGDIVWLDAGVHLPLGWDARLQAAARAEPACASISPLCSGFPMYEPRFAAQFAGTDLAMRDRLCVNESSGMVDATPTSLPVCAYLRSSCLLGAKDTRDLRTTEARSALGWALSAQGACHGLCDWLLVEWGGKAVRTNVPEHLQPRVSSYLQASSLAHRRFGTSALPAGLMDGRLVQLHVMHSWGGGLERWVQDYSAASTGRQNLVLKSIGSVGLYGQRLALFLDISHAEPIQVWDFADGIRGTAHHHIEYARALREIVETYMVDAVVVSSLIGHSLDVLATGLPTLHVLHEFHPYCPALYIHFGSVCGSCNATRLARCHQENPVNHLFRSILPEEWLALRAAYFQQVKENKVKLVAPSQSVINHYQQLVPDFHTLEPVVITHGMAWESQPPKAREPGRRLRLVVLGALTEHKGLHLFEGVLEQVKDSCEFILLGCGESGARFGGHPAVTVIPRYDRDKLPALLAELAPDAGVLMSIWPETFSYTLSELLCAGIPAVAPSHGAYPDRIRDGENGFLCTPVAEHFVAVLHRLHADRSLLLHARQALAGQAHRSCADMVADYDRLLPGRPMQGGFYPQRRAYSLEGISLASHGFPLSMRQALFNAHGFLRGKVANTPRLRRWQRRLLGGSLEFTMRVIYRVWRLVGKERW</sequence>
<evidence type="ECO:0000259" key="1">
    <source>
        <dbReference type="Pfam" id="PF00534"/>
    </source>
</evidence>
<dbReference type="STRING" id="1121001.SAMN02745857_03511"/>
<keyword evidence="2" id="KW-0808">Transferase</keyword>
<protein>
    <submittedName>
        <fullName evidence="2">Glycosyltransferase involved in cell wall bisynthesis</fullName>
    </submittedName>
</protein>
<feature type="domain" description="Glycosyl transferase family 1" evidence="1">
    <location>
        <begin position="465"/>
        <end position="611"/>
    </location>
</feature>
<dbReference type="Pfam" id="PF00534">
    <property type="entry name" value="Glycos_transf_1"/>
    <property type="match status" value="1"/>
</dbReference>